<evidence type="ECO:0000256" key="1">
    <source>
        <dbReference type="ARBA" id="ARBA00004123"/>
    </source>
</evidence>
<dbReference type="GO" id="GO:0006357">
    <property type="term" value="P:regulation of transcription by RNA polymerase II"/>
    <property type="evidence" value="ECO:0000318"/>
    <property type="project" value="GO_Central"/>
</dbReference>
<evidence type="ECO:0000256" key="4">
    <source>
        <dbReference type="SAM" id="MobiDB-lite"/>
    </source>
</evidence>
<evidence type="ECO:0000256" key="2">
    <source>
        <dbReference type="ARBA" id="ARBA00010743"/>
    </source>
</evidence>
<dbReference type="FunCoup" id="A0A2K3D8E3">
    <property type="interactions" value="862"/>
</dbReference>
<proteinExistence type="inferred from homology"/>
<evidence type="ECO:0000313" key="6">
    <source>
        <dbReference type="Proteomes" id="UP000006906"/>
    </source>
</evidence>
<protein>
    <recommendedName>
        <fullName evidence="7">Mediator of RNA polymerase II transcription subunit 20</fullName>
    </recommendedName>
</protein>
<organism evidence="5 6">
    <name type="scientific">Chlamydomonas reinhardtii</name>
    <name type="common">Chlamydomonas smithii</name>
    <dbReference type="NCBI Taxonomy" id="3055"/>
    <lineage>
        <taxon>Eukaryota</taxon>
        <taxon>Viridiplantae</taxon>
        <taxon>Chlorophyta</taxon>
        <taxon>core chlorophytes</taxon>
        <taxon>Chlorophyceae</taxon>
        <taxon>CS clade</taxon>
        <taxon>Chlamydomonadales</taxon>
        <taxon>Chlamydomonadaceae</taxon>
        <taxon>Chlamydomonas</taxon>
    </lineage>
</organism>
<comment type="similarity">
    <text evidence="2">Belongs to the Mediator complex subunit 20 family.</text>
</comment>
<dbReference type="STRING" id="3055.A0A2K3D8E3"/>
<dbReference type="KEGG" id="cre:CHLRE_11g476900v5"/>
<feature type="compositionally biased region" description="Gly residues" evidence="4">
    <location>
        <begin position="205"/>
        <end position="220"/>
    </location>
</feature>
<dbReference type="GO" id="GO:0016592">
    <property type="term" value="C:mediator complex"/>
    <property type="evidence" value="ECO:0000318"/>
    <property type="project" value="GO_Central"/>
</dbReference>
<comment type="subcellular location">
    <subcellularLocation>
        <location evidence="1">Nucleus</location>
    </subcellularLocation>
</comment>
<reference evidence="5 6" key="1">
    <citation type="journal article" date="2007" name="Science">
        <title>The Chlamydomonas genome reveals the evolution of key animal and plant functions.</title>
        <authorList>
            <person name="Merchant S.S."/>
            <person name="Prochnik S.E."/>
            <person name="Vallon O."/>
            <person name="Harris E.H."/>
            <person name="Karpowicz S.J."/>
            <person name="Witman G.B."/>
            <person name="Terry A."/>
            <person name="Salamov A."/>
            <person name="Fritz-Laylin L.K."/>
            <person name="Marechal-Drouard L."/>
            <person name="Marshall W.F."/>
            <person name="Qu L.H."/>
            <person name="Nelson D.R."/>
            <person name="Sanderfoot A.A."/>
            <person name="Spalding M.H."/>
            <person name="Kapitonov V.V."/>
            <person name="Ren Q."/>
            <person name="Ferris P."/>
            <person name="Lindquist E."/>
            <person name="Shapiro H."/>
            <person name="Lucas S.M."/>
            <person name="Grimwood J."/>
            <person name="Schmutz J."/>
            <person name="Cardol P."/>
            <person name="Cerutti H."/>
            <person name="Chanfreau G."/>
            <person name="Chen C.L."/>
            <person name="Cognat V."/>
            <person name="Croft M.T."/>
            <person name="Dent R."/>
            <person name="Dutcher S."/>
            <person name="Fernandez E."/>
            <person name="Fukuzawa H."/>
            <person name="Gonzalez-Ballester D."/>
            <person name="Gonzalez-Halphen D."/>
            <person name="Hallmann A."/>
            <person name="Hanikenne M."/>
            <person name="Hippler M."/>
            <person name="Inwood W."/>
            <person name="Jabbari K."/>
            <person name="Kalanon M."/>
            <person name="Kuras R."/>
            <person name="Lefebvre P.A."/>
            <person name="Lemaire S.D."/>
            <person name="Lobanov A.V."/>
            <person name="Lohr M."/>
            <person name="Manuell A."/>
            <person name="Meier I."/>
            <person name="Mets L."/>
            <person name="Mittag M."/>
            <person name="Mittelmeier T."/>
            <person name="Moroney J.V."/>
            <person name="Moseley J."/>
            <person name="Napoli C."/>
            <person name="Nedelcu A.M."/>
            <person name="Niyogi K."/>
            <person name="Novoselov S.V."/>
            <person name="Paulsen I.T."/>
            <person name="Pazour G."/>
            <person name="Purton S."/>
            <person name="Ral J.P."/>
            <person name="Riano-Pachon D.M."/>
            <person name="Riekhof W."/>
            <person name="Rymarquis L."/>
            <person name="Schroda M."/>
            <person name="Stern D."/>
            <person name="Umen J."/>
            <person name="Willows R."/>
            <person name="Wilson N."/>
            <person name="Zimmer S.L."/>
            <person name="Allmer J."/>
            <person name="Balk J."/>
            <person name="Bisova K."/>
            <person name="Chen C.J."/>
            <person name="Elias M."/>
            <person name="Gendler K."/>
            <person name="Hauser C."/>
            <person name="Lamb M.R."/>
            <person name="Ledford H."/>
            <person name="Long J.C."/>
            <person name="Minagawa J."/>
            <person name="Page M.D."/>
            <person name="Pan J."/>
            <person name="Pootakham W."/>
            <person name="Roje S."/>
            <person name="Rose A."/>
            <person name="Stahlberg E."/>
            <person name="Terauchi A.M."/>
            <person name="Yang P."/>
            <person name="Ball S."/>
            <person name="Bowler C."/>
            <person name="Dieckmann C.L."/>
            <person name="Gladyshev V.N."/>
            <person name="Green P."/>
            <person name="Jorgensen R."/>
            <person name="Mayfield S."/>
            <person name="Mueller-Roeber B."/>
            <person name="Rajamani S."/>
            <person name="Sayre R.T."/>
            <person name="Brokstein P."/>
            <person name="Dubchak I."/>
            <person name="Goodstein D."/>
            <person name="Hornick L."/>
            <person name="Huang Y.W."/>
            <person name="Jhaveri J."/>
            <person name="Luo Y."/>
            <person name="Martinez D."/>
            <person name="Ngau W.C."/>
            <person name="Otillar B."/>
            <person name="Poliakov A."/>
            <person name="Porter A."/>
            <person name="Szajkowski L."/>
            <person name="Werner G."/>
            <person name="Zhou K."/>
            <person name="Grigoriev I.V."/>
            <person name="Rokhsar D.S."/>
            <person name="Grossman A.R."/>
        </authorList>
    </citation>
    <scope>NUCLEOTIDE SEQUENCE [LARGE SCALE GENOMIC DNA]</scope>
    <source>
        <strain evidence="6">CC-503</strain>
    </source>
</reference>
<feature type="region of interest" description="Disordered" evidence="4">
    <location>
        <begin position="204"/>
        <end position="237"/>
    </location>
</feature>
<keyword evidence="6" id="KW-1185">Reference proteome</keyword>
<dbReference type="PANTHER" id="PTHR12465">
    <property type="entry name" value="UBIQUITIN SPECIFIC PROTEASE HOMOLOG 49"/>
    <property type="match status" value="1"/>
</dbReference>
<dbReference type="EMBL" id="CM008972">
    <property type="protein sequence ID" value="PNW76804.1"/>
    <property type="molecule type" value="Genomic_DNA"/>
</dbReference>
<dbReference type="ExpressionAtlas" id="A0A2K3D8E3">
    <property type="expression patterns" value="baseline"/>
</dbReference>
<evidence type="ECO:0008006" key="7">
    <source>
        <dbReference type="Google" id="ProtNLM"/>
    </source>
</evidence>
<dbReference type="Gramene" id="PNW76804">
    <property type="protein sequence ID" value="PNW76804"/>
    <property type="gene ID" value="CHLRE_11g476900v5"/>
</dbReference>
<dbReference type="AlphaFoldDB" id="A0A2K3D8E3"/>
<sequence>MGGPAAAGGGGAGGGLRDMWAVALRDSPELVYLLVRPEFKALECDIRMVRLIEKKLEYAKQMTVRLEGSTYTKGDFTLRLCTATQAIHSTQALLGYCLDLEYVPVSSMGAADGLVGDFVELLRQTLAGAVAAAGGGVAGLQLDIVRPAYEKYGLMGQPYSRTHAAVAYSDLVAAMISSSAQQAQQAQQAAAAAQQAQQQAAAGAGATGQAGQGQGQGQGAGQQPHVVHVKHQPPAVR</sequence>
<dbReference type="RefSeq" id="XP_042919647.1">
    <property type="nucleotide sequence ID" value="XM_043067642.1"/>
</dbReference>
<dbReference type="PANTHER" id="PTHR12465:SF0">
    <property type="entry name" value="MEDIATOR OF RNA POLYMERASE II TRANSCRIPTION SUBUNIT 20"/>
    <property type="match status" value="1"/>
</dbReference>
<evidence type="ECO:0000256" key="3">
    <source>
        <dbReference type="ARBA" id="ARBA00023242"/>
    </source>
</evidence>
<evidence type="ECO:0000313" key="5">
    <source>
        <dbReference type="EMBL" id="PNW76804.1"/>
    </source>
</evidence>
<keyword evidence="3" id="KW-0539">Nucleus</keyword>
<dbReference type="InterPro" id="IPR013921">
    <property type="entry name" value="Mediator_Med20"/>
</dbReference>
<dbReference type="OrthoDB" id="1854899at2759"/>
<name>A0A2K3D8E3_CHLRE</name>
<gene>
    <name evidence="5" type="ORF">CHLRE_11g476900v5</name>
</gene>
<dbReference type="GeneID" id="5722857"/>
<dbReference type="GO" id="GO:0003713">
    <property type="term" value="F:transcription coactivator activity"/>
    <property type="evidence" value="ECO:0000318"/>
    <property type="project" value="GO_Central"/>
</dbReference>
<accession>A0A2K3D8E3</accession>
<dbReference type="InParanoid" id="A0A2K3D8E3"/>
<dbReference type="Proteomes" id="UP000006906">
    <property type="component" value="Chromosome 11"/>
</dbReference>